<dbReference type="Pfam" id="PF18962">
    <property type="entry name" value="Por_Secre_tail"/>
    <property type="match status" value="1"/>
</dbReference>
<evidence type="ECO:0000259" key="3">
    <source>
        <dbReference type="Pfam" id="PF18962"/>
    </source>
</evidence>
<dbReference type="RefSeq" id="WP_311426760.1">
    <property type="nucleotide sequence ID" value="NZ_JAVRIA010000002.1"/>
</dbReference>
<name>A0ABU2YII5_9FLAO</name>
<gene>
    <name evidence="4" type="ORF">RM697_04985</name>
</gene>
<dbReference type="InterPro" id="IPR026444">
    <property type="entry name" value="Secre_tail"/>
</dbReference>
<protein>
    <submittedName>
        <fullName evidence="4">T9SS type A sorting domain-containing protein</fullName>
    </submittedName>
</protein>
<dbReference type="NCBIfam" id="TIGR04183">
    <property type="entry name" value="Por_Secre_tail"/>
    <property type="match status" value="1"/>
</dbReference>
<reference evidence="4 5" key="1">
    <citation type="submission" date="2023-09" db="EMBL/GenBank/DDBJ databases">
        <authorList>
            <person name="Rey-Velasco X."/>
        </authorList>
    </citation>
    <scope>NUCLEOTIDE SEQUENCE [LARGE SCALE GENOMIC DNA]</scope>
    <source>
        <strain evidence="4 5">W332</strain>
    </source>
</reference>
<feature type="domain" description="Secretion system C-terminal sorting" evidence="3">
    <location>
        <begin position="759"/>
        <end position="822"/>
    </location>
</feature>
<evidence type="ECO:0000313" key="4">
    <source>
        <dbReference type="EMBL" id="MDT0557988.1"/>
    </source>
</evidence>
<evidence type="ECO:0000313" key="5">
    <source>
        <dbReference type="Proteomes" id="UP001259492"/>
    </source>
</evidence>
<keyword evidence="1 2" id="KW-0732">Signal</keyword>
<feature type="signal peptide" evidence="2">
    <location>
        <begin position="1"/>
        <end position="19"/>
    </location>
</feature>
<evidence type="ECO:0000256" key="1">
    <source>
        <dbReference type="ARBA" id="ARBA00022729"/>
    </source>
</evidence>
<dbReference type="InterPro" id="IPR015943">
    <property type="entry name" value="WD40/YVTN_repeat-like_dom_sf"/>
</dbReference>
<feature type="chain" id="PRO_5045843258" evidence="2">
    <location>
        <begin position="20"/>
        <end position="824"/>
    </location>
</feature>
<dbReference type="Gene3D" id="2.130.10.10">
    <property type="entry name" value="YVTN repeat-like/Quinoprotein amine dehydrogenase"/>
    <property type="match status" value="1"/>
</dbReference>
<proteinExistence type="predicted"/>
<keyword evidence="5" id="KW-1185">Reference proteome</keyword>
<dbReference type="EMBL" id="JAVRIA010000002">
    <property type="protein sequence ID" value="MDT0557988.1"/>
    <property type="molecule type" value="Genomic_DNA"/>
</dbReference>
<accession>A0ABU2YII5</accession>
<sequence>MKTKLVLLLGLLYSLPTFAQTDGWYLYTKASEITKIVPDEVNSDELHLATDIGYIKYNTSANTVTDFCNLTSQNPAIGKVKDVAQDPTSDNLAFALVDGIAIYNGINVTIYNYDNSDLSIGEFTNQFLFLELEYAKDGSLYIFKEDAFGYQKFDNGAFESEQVTSFRPKDIIENIAGTKTYFAGDVNGLWELEKATDTWTNYTSSNSDLISNFVLSLAVDSNDLLYVGGFQGINTLSDDGVWNTYQELDPINAFPYQAHSISVNESTGHLVVSTSAPSTYYFGLSIVDLNTNTWTNYREDDTNCLNENVYTATVFGGDGKVYAAPIIFSSIPDIGKLVQFTPSSETCINANINYLNAPVAVNSNVVTDFAIREKTNGNFEIGFTRSFDLHAVEIDPMTFNGSFPTPITLTPSAGDFLFSIINDNNHFIVEANEGWLFIDENNAITTFNHSIPDYLAIVTKKSAIYNSENGIINIVHKGFDASFNYRAYKTQCNTLIGTCAPSEEIFTTDRDLSQNVLFGTSEATSSDNIYAVGISLDTSVDDNFNNDRRNSNALYTEESWNKNTNGNSVAKGYVLSDILFPNSDPLIIRTSSESISTVLLLSDNTTIRTLTENDTSNELISRDFSIDQDNNGEPDEIINSFVTITYAYGDLGTPVLFSLVKNSNGTHIIYSVLSTDETGDLIMENVLEQQGPVSNNLTIRKTLVIEETPAPNSRFQNNNTATIAILTNYGLLLKTDLDLSQLTLSDNNINLSENNFTFFPNPTKDLVNIGNDSINKILVFDANGRLVFETNKTSFSMKHLEVGVYFVKVESTDGQIINGKVIKR</sequence>
<dbReference type="SUPFAM" id="SSF63829">
    <property type="entry name" value="Calcium-dependent phosphotriesterase"/>
    <property type="match status" value="1"/>
</dbReference>
<organism evidence="4 5">
    <name type="scientific">Microcosmobacter mediterraneus</name>
    <dbReference type="NCBI Taxonomy" id="3075607"/>
    <lineage>
        <taxon>Bacteria</taxon>
        <taxon>Pseudomonadati</taxon>
        <taxon>Bacteroidota</taxon>
        <taxon>Flavobacteriia</taxon>
        <taxon>Flavobacteriales</taxon>
        <taxon>Flavobacteriaceae</taxon>
        <taxon>Microcosmobacter</taxon>
    </lineage>
</organism>
<evidence type="ECO:0000256" key="2">
    <source>
        <dbReference type="SAM" id="SignalP"/>
    </source>
</evidence>
<comment type="caution">
    <text evidence="4">The sequence shown here is derived from an EMBL/GenBank/DDBJ whole genome shotgun (WGS) entry which is preliminary data.</text>
</comment>
<dbReference type="Proteomes" id="UP001259492">
    <property type="component" value="Unassembled WGS sequence"/>
</dbReference>